<evidence type="ECO:0000256" key="1">
    <source>
        <dbReference type="SAM" id="MobiDB-lite"/>
    </source>
</evidence>
<feature type="region of interest" description="Disordered" evidence="1">
    <location>
        <begin position="1"/>
        <end position="44"/>
    </location>
</feature>
<name>A0A444UL55_ACIRT</name>
<accession>A0A444UL55</accession>
<sequence>MSRSLTTSTPDGKMNVHARRPSAAAASASQDPDQPSATETTERGHLTGISGCIHQGRQCVEIFADIKGFLQQQALPSPARQAFSSQWRMKLLSTICPQPLLQLCPQQPSYVTPYNSN</sequence>
<gene>
    <name evidence="2" type="ORF">EOD39_3845</name>
</gene>
<feature type="compositionally biased region" description="Polar residues" evidence="1">
    <location>
        <begin position="1"/>
        <end position="10"/>
    </location>
</feature>
<dbReference type="AlphaFoldDB" id="A0A444UL55"/>
<feature type="compositionally biased region" description="Low complexity" evidence="1">
    <location>
        <begin position="21"/>
        <end position="37"/>
    </location>
</feature>
<keyword evidence="3" id="KW-1185">Reference proteome</keyword>
<dbReference type="Proteomes" id="UP000289886">
    <property type="component" value="Unassembled WGS sequence"/>
</dbReference>
<proteinExistence type="predicted"/>
<dbReference type="EMBL" id="SCEB01214342">
    <property type="protein sequence ID" value="RXM35920.1"/>
    <property type="molecule type" value="Genomic_DNA"/>
</dbReference>
<evidence type="ECO:0000313" key="2">
    <source>
        <dbReference type="EMBL" id="RXM35920.1"/>
    </source>
</evidence>
<protein>
    <submittedName>
        <fullName evidence="2">Uncharacterized protein</fullName>
    </submittedName>
</protein>
<comment type="caution">
    <text evidence="2">The sequence shown here is derived from an EMBL/GenBank/DDBJ whole genome shotgun (WGS) entry which is preliminary data.</text>
</comment>
<evidence type="ECO:0000313" key="3">
    <source>
        <dbReference type="Proteomes" id="UP000289886"/>
    </source>
</evidence>
<reference evidence="2 3" key="1">
    <citation type="submission" date="2019-01" db="EMBL/GenBank/DDBJ databases">
        <title>Draft Genome and Complete Hox-Cluster Characterization of the Sterlet Sturgeon (Acipenser ruthenus).</title>
        <authorList>
            <person name="Wei Q."/>
        </authorList>
    </citation>
    <scope>NUCLEOTIDE SEQUENCE [LARGE SCALE GENOMIC DNA]</scope>
    <source>
        <strain evidence="2">WHYD16114868_AA</strain>
        <tissue evidence="2">Blood</tissue>
    </source>
</reference>
<organism evidence="2 3">
    <name type="scientific">Acipenser ruthenus</name>
    <name type="common">Sterlet sturgeon</name>
    <dbReference type="NCBI Taxonomy" id="7906"/>
    <lineage>
        <taxon>Eukaryota</taxon>
        <taxon>Metazoa</taxon>
        <taxon>Chordata</taxon>
        <taxon>Craniata</taxon>
        <taxon>Vertebrata</taxon>
        <taxon>Euteleostomi</taxon>
        <taxon>Actinopterygii</taxon>
        <taxon>Chondrostei</taxon>
        <taxon>Acipenseriformes</taxon>
        <taxon>Acipenseridae</taxon>
        <taxon>Acipenser</taxon>
    </lineage>
</organism>